<evidence type="ECO:0000256" key="2">
    <source>
        <dbReference type="ARBA" id="ARBA00023163"/>
    </source>
</evidence>
<evidence type="ECO:0000256" key="3">
    <source>
        <dbReference type="ARBA" id="ARBA00023170"/>
    </source>
</evidence>
<dbReference type="STRING" id="29172.A0A0D8XJS4"/>
<dbReference type="PANTHER" id="PTHR24083">
    <property type="entry name" value="NUCLEAR HORMONE RECEPTOR"/>
    <property type="match status" value="1"/>
</dbReference>
<dbReference type="Gene3D" id="1.10.565.10">
    <property type="entry name" value="Retinoid X Receptor"/>
    <property type="match status" value="1"/>
</dbReference>
<keyword evidence="2" id="KW-0804">Transcription</keyword>
<dbReference type="Proteomes" id="UP000053766">
    <property type="component" value="Unassembled WGS sequence"/>
</dbReference>
<dbReference type="Pfam" id="PF00104">
    <property type="entry name" value="Hormone_recep"/>
    <property type="match status" value="1"/>
</dbReference>
<dbReference type="InterPro" id="IPR035500">
    <property type="entry name" value="NHR-like_dom_sf"/>
</dbReference>
<organism evidence="5 6">
    <name type="scientific">Dictyocaulus viviparus</name>
    <name type="common">Bovine lungworm</name>
    <dbReference type="NCBI Taxonomy" id="29172"/>
    <lineage>
        <taxon>Eukaryota</taxon>
        <taxon>Metazoa</taxon>
        <taxon>Ecdysozoa</taxon>
        <taxon>Nematoda</taxon>
        <taxon>Chromadorea</taxon>
        <taxon>Rhabditida</taxon>
        <taxon>Rhabditina</taxon>
        <taxon>Rhabditomorpha</taxon>
        <taxon>Strongyloidea</taxon>
        <taxon>Metastrongylidae</taxon>
        <taxon>Dictyocaulus</taxon>
    </lineage>
</organism>
<reference evidence="5 6" key="1">
    <citation type="submission" date="2013-11" db="EMBL/GenBank/DDBJ databases">
        <title>Draft genome of the bovine lungworm Dictyocaulus viviparus.</title>
        <authorList>
            <person name="Mitreva M."/>
        </authorList>
    </citation>
    <scope>NUCLEOTIDE SEQUENCE [LARGE SCALE GENOMIC DNA]</scope>
    <source>
        <strain evidence="5 6">HannoverDv2000</strain>
    </source>
</reference>
<evidence type="ECO:0000313" key="5">
    <source>
        <dbReference type="EMBL" id="KJH43987.1"/>
    </source>
</evidence>
<name>A0A0D8XJS4_DICVI</name>
<evidence type="ECO:0000259" key="4">
    <source>
        <dbReference type="PROSITE" id="PS51843"/>
    </source>
</evidence>
<evidence type="ECO:0000256" key="1">
    <source>
        <dbReference type="ARBA" id="ARBA00023015"/>
    </source>
</evidence>
<keyword evidence="1" id="KW-0805">Transcription regulation</keyword>
<dbReference type="OrthoDB" id="5771769at2759"/>
<protein>
    <recommendedName>
        <fullName evidence="4">NR LBD domain-containing protein</fullName>
    </recommendedName>
</protein>
<feature type="domain" description="NR LBD" evidence="4">
    <location>
        <begin position="1"/>
        <end position="97"/>
    </location>
</feature>
<dbReference type="InterPro" id="IPR050274">
    <property type="entry name" value="Nuclear_hormone_rcpt_NR2"/>
</dbReference>
<proteinExistence type="predicted"/>
<dbReference type="EMBL" id="KN716509">
    <property type="protein sequence ID" value="KJH43987.1"/>
    <property type="molecule type" value="Genomic_DNA"/>
</dbReference>
<sequence>MDPFELNSIKAMVLFNPDTPSLQETLKIETLQEKVQTSLDEYCRSQKPHQLGRFGRILLRLPSLRTVNASTIETSLSKVYHINDSLSIPMAGSSNSDIFICKYSDHQMTLCLPGQGFERIQKSCSVALFENTKTDKLY</sequence>
<dbReference type="PROSITE" id="PS51843">
    <property type="entry name" value="NR_LBD"/>
    <property type="match status" value="1"/>
</dbReference>
<dbReference type="SUPFAM" id="SSF48508">
    <property type="entry name" value="Nuclear receptor ligand-binding domain"/>
    <property type="match status" value="1"/>
</dbReference>
<gene>
    <name evidence="5" type="ORF">DICVIV_09989</name>
</gene>
<keyword evidence="3" id="KW-0675">Receptor</keyword>
<reference evidence="6" key="2">
    <citation type="journal article" date="2016" name="Sci. Rep.">
        <title>Dictyocaulus viviparus genome, variome and transcriptome elucidate lungworm biology and support future intervention.</title>
        <authorList>
            <person name="McNulty S.N."/>
            <person name="Strube C."/>
            <person name="Rosa B.A."/>
            <person name="Martin J.C."/>
            <person name="Tyagi R."/>
            <person name="Choi Y.J."/>
            <person name="Wang Q."/>
            <person name="Hallsworth Pepin K."/>
            <person name="Zhang X."/>
            <person name="Ozersky P."/>
            <person name="Wilson R.K."/>
            <person name="Sternberg P.W."/>
            <person name="Gasser R.B."/>
            <person name="Mitreva M."/>
        </authorList>
    </citation>
    <scope>NUCLEOTIDE SEQUENCE [LARGE SCALE GENOMIC DNA]</scope>
    <source>
        <strain evidence="6">HannoverDv2000</strain>
    </source>
</reference>
<dbReference type="AlphaFoldDB" id="A0A0D8XJS4"/>
<accession>A0A0D8XJS4</accession>
<dbReference type="InterPro" id="IPR000536">
    <property type="entry name" value="Nucl_hrmn_rcpt_lig-bd"/>
</dbReference>
<keyword evidence="6" id="KW-1185">Reference proteome</keyword>
<evidence type="ECO:0000313" key="6">
    <source>
        <dbReference type="Proteomes" id="UP000053766"/>
    </source>
</evidence>